<reference key="1">
    <citation type="journal article" date="2007" name="Nature">
        <title>The medaka draft genome and insights into vertebrate genome evolution.</title>
        <authorList>
            <person name="Kasahara M."/>
            <person name="Naruse K."/>
            <person name="Sasaki S."/>
            <person name="Nakatani Y."/>
            <person name="Qu W."/>
            <person name="Ahsan B."/>
            <person name="Yamada T."/>
            <person name="Nagayasu Y."/>
            <person name="Doi K."/>
            <person name="Kasai Y."/>
            <person name="Jindo T."/>
            <person name="Kobayashi D."/>
            <person name="Shimada A."/>
            <person name="Toyoda A."/>
            <person name="Kuroki Y."/>
            <person name="Fujiyama A."/>
            <person name="Sasaki T."/>
            <person name="Shimizu A."/>
            <person name="Asakawa S."/>
            <person name="Shimizu N."/>
            <person name="Hashimoto S."/>
            <person name="Yang J."/>
            <person name="Lee Y."/>
            <person name="Matsushima K."/>
            <person name="Sugano S."/>
            <person name="Sakaizumi M."/>
            <person name="Narita T."/>
            <person name="Ohishi K."/>
            <person name="Haga S."/>
            <person name="Ohta F."/>
            <person name="Nomoto H."/>
            <person name="Nogata K."/>
            <person name="Morishita T."/>
            <person name="Endo T."/>
            <person name="Shin-I T."/>
            <person name="Takeda H."/>
            <person name="Morishita S."/>
            <person name="Kohara Y."/>
        </authorList>
    </citation>
    <scope>NUCLEOTIDE SEQUENCE [LARGE SCALE GENOMIC DNA]</scope>
    <source>
        <strain>Hd-rR</strain>
    </source>
</reference>
<dbReference type="GO" id="GO:0031901">
    <property type="term" value="C:early endosome membrane"/>
    <property type="evidence" value="ECO:0007669"/>
    <property type="project" value="UniProtKB-SubCell"/>
</dbReference>
<dbReference type="GO" id="GO:0031267">
    <property type="term" value="F:small GTPase binding"/>
    <property type="evidence" value="ECO:0007669"/>
    <property type="project" value="InterPro"/>
</dbReference>
<dbReference type="Gene3D" id="1.20.5.170">
    <property type="match status" value="1"/>
</dbReference>
<keyword evidence="8" id="KW-0333">Golgi apparatus</keyword>
<feature type="compositionally biased region" description="Polar residues" evidence="11">
    <location>
        <begin position="429"/>
        <end position="445"/>
    </location>
</feature>
<dbReference type="Pfam" id="PF03127">
    <property type="entry name" value="GAT"/>
    <property type="match status" value="1"/>
</dbReference>
<evidence type="ECO:0000256" key="4">
    <source>
        <dbReference type="ARBA" id="ARBA00022448"/>
    </source>
</evidence>
<evidence type="ECO:0000256" key="2">
    <source>
        <dbReference type="ARBA" id="ARBA00004220"/>
    </source>
</evidence>
<keyword evidence="9" id="KW-0472">Membrane</keyword>
<dbReference type="InterPro" id="IPR008153">
    <property type="entry name" value="GAE_dom"/>
</dbReference>
<keyword evidence="7" id="KW-0653">Protein transport</keyword>
<feature type="coiled-coil region" evidence="10">
    <location>
        <begin position="194"/>
        <end position="234"/>
    </location>
</feature>
<dbReference type="SUPFAM" id="SSF48464">
    <property type="entry name" value="ENTH/VHS domain"/>
    <property type="match status" value="1"/>
</dbReference>
<evidence type="ECO:0000256" key="5">
    <source>
        <dbReference type="ARBA" id="ARBA00022753"/>
    </source>
</evidence>
<dbReference type="InterPro" id="IPR008152">
    <property type="entry name" value="Clathrin_a/b/g-adaptin_app_Ig"/>
</dbReference>
<dbReference type="InterPro" id="IPR013041">
    <property type="entry name" value="Clathrin_app_Ig-like_sf"/>
</dbReference>
<dbReference type="GO" id="GO:0016192">
    <property type="term" value="P:vesicle-mediated transport"/>
    <property type="evidence" value="ECO:0007669"/>
    <property type="project" value="InterPro"/>
</dbReference>
<dbReference type="Gene3D" id="2.60.40.1230">
    <property type="match status" value="1"/>
</dbReference>
<dbReference type="GO" id="GO:0005802">
    <property type="term" value="C:trans-Golgi network"/>
    <property type="evidence" value="ECO:0007669"/>
    <property type="project" value="InterPro"/>
</dbReference>
<name>A0A3P9HL90_ORYLA</name>
<protein>
    <recommendedName>
        <fullName evidence="17">Golgi-associated, gamma adaptin ear containing, ARF binding protein 2</fullName>
    </recommendedName>
</protein>
<evidence type="ECO:0000259" key="12">
    <source>
        <dbReference type="PROSITE" id="PS50179"/>
    </source>
</evidence>
<keyword evidence="5" id="KW-0967">Endosome</keyword>
<dbReference type="Gene3D" id="1.25.40.90">
    <property type="match status" value="1"/>
</dbReference>
<dbReference type="InterPro" id="IPR008942">
    <property type="entry name" value="ENTH_VHS"/>
</dbReference>
<feature type="domain" description="GAT" evidence="14">
    <location>
        <begin position="171"/>
        <end position="298"/>
    </location>
</feature>
<evidence type="ECO:0000256" key="11">
    <source>
        <dbReference type="SAM" id="MobiDB-lite"/>
    </source>
</evidence>
<dbReference type="InterPro" id="IPR004152">
    <property type="entry name" value="GAT_dom"/>
</dbReference>
<keyword evidence="10" id="KW-0175">Coiled coil</keyword>
<evidence type="ECO:0000256" key="1">
    <source>
        <dbReference type="ARBA" id="ARBA00004150"/>
    </source>
</evidence>
<dbReference type="SMART" id="SM00288">
    <property type="entry name" value="VHS"/>
    <property type="match status" value="1"/>
</dbReference>
<dbReference type="PROSITE" id="PS50180">
    <property type="entry name" value="GAE"/>
    <property type="match status" value="1"/>
</dbReference>
<dbReference type="PROSITE" id="PS50179">
    <property type="entry name" value="VHS"/>
    <property type="match status" value="1"/>
</dbReference>
<dbReference type="Gene3D" id="1.20.58.160">
    <property type="match status" value="1"/>
</dbReference>
<reference evidence="15" key="3">
    <citation type="submission" date="2025-08" db="UniProtKB">
        <authorList>
            <consortium name="Ensembl"/>
        </authorList>
    </citation>
    <scope>IDENTIFICATION</scope>
    <source>
        <strain evidence="15">HSOK</strain>
    </source>
</reference>
<evidence type="ECO:0000256" key="8">
    <source>
        <dbReference type="ARBA" id="ARBA00023034"/>
    </source>
</evidence>
<dbReference type="Pfam" id="PF18308">
    <property type="entry name" value="GGA_N-GAT"/>
    <property type="match status" value="1"/>
</dbReference>
<dbReference type="AlphaFoldDB" id="A0A3P9HL90"/>
<evidence type="ECO:0008006" key="17">
    <source>
        <dbReference type="Google" id="ProtNLM"/>
    </source>
</evidence>
<dbReference type="InterPro" id="IPR027422">
    <property type="entry name" value="GGA1-3"/>
</dbReference>
<dbReference type="PANTHER" id="PTHR45905">
    <property type="entry name" value="GOLGI-LOCALIZED, GAMMA-ADAPTIN EAR CONTAINING, ARF BINDING PROTEIN"/>
    <property type="match status" value="1"/>
</dbReference>
<keyword evidence="4" id="KW-0813">Transport</keyword>
<dbReference type="SMART" id="SM00809">
    <property type="entry name" value="Alpha_adaptinC2"/>
    <property type="match status" value="1"/>
</dbReference>
<dbReference type="PANTHER" id="PTHR45905:SF6">
    <property type="entry name" value="ADP-RIBOSYLATION FACTOR-BINDING PROTEIN GGA3"/>
    <property type="match status" value="1"/>
</dbReference>
<keyword evidence="6" id="KW-0832">Ubl conjugation</keyword>
<dbReference type="GO" id="GO:0006886">
    <property type="term" value="P:intracellular protein transport"/>
    <property type="evidence" value="ECO:0007669"/>
    <property type="project" value="InterPro"/>
</dbReference>
<dbReference type="InterPro" id="IPR038425">
    <property type="entry name" value="GAT_sf"/>
</dbReference>
<dbReference type="SUPFAM" id="SSF89009">
    <property type="entry name" value="GAT-like domain"/>
    <property type="match status" value="1"/>
</dbReference>
<dbReference type="SUPFAM" id="SSF49348">
    <property type="entry name" value="Clathrin adaptor appendage domain"/>
    <property type="match status" value="1"/>
</dbReference>
<dbReference type="GO" id="GO:0043130">
    <property type="term" value="F:ubiquitin binding"/>
    <property type="evidence" value="ECO:0007669"/>
    <property type="project" value="InterPro"/>
</dbReference>
<dbReference type="GO" id="GO:0035091">
    <property type="term" value="F:phosphatidylinositol binding"/>
    <property type="evidence" value="ECO:0007669"/>
    <property type="project" value="InterPro"/>
</dbReference>
<evidence type="ECO:0000256" key="7">
    <source>
        <dbReference type="ARBA" id="ARBA00022927"/>
    </source>
</evidence>
<dbReference type="InterPro" id="IPR002014">
    <property type="entry name" value="VHS_dom"/>
</dbReference>
<sequence length="613" mass="68246">MASSGSRETLESWLNKATDPNNEGDRWDCIQGFYQLVNEETNGPQVATRLLAHKIQSPQEKEALQALTVLEACMNNCGKRFHTEAAKFRFLNELIKILTPKYFGAWTPQQVKDRVTEVLYGWTLWLKEEPKIQQAYSMLKKQGIVKGDPKLSDTLVMPPPTQRTTESIFDQEDKAKLLTRLLKSGHPEDLETANRLIKNTIKEEQEKAEKTSKRESTLKEVESCTKQLRELLDQHVVNAATFQPSNDVKALYERCDRLRPNLFRLASDTMDDDEALTQILAANDELTLTVNAYKDLVGRGSVNGRRVRNKSEEDSSRSISPTNPTATKSYHLIDLSALDSPKPHRKADLQPEFESSLFFSSVENTFFTGADEDLSEIDFDKLGTKQSQDGPKSYYTELMQLNEDIQMRNSEQNGGKGPTLRARGCGGTSAASNGTNIRSLPHIQSTSQKLLSDSSASPWKREESCCAPKSLNHIFVPLETIKSSPLEPVILYNQGGIHVSLHFASNCPPAHPGVAIVVMSAVNTSALPVKDFSFQVAVPKSMSVKLQPASGTHLLPFNPLHPPSSVSQVLLLANPQSCKVRLRYKLTLTHGDKHLNEAAEIDSFPDWNSVIGC</sequence>
<evidence type="ECO:0000313" key="15">
    <source>
        <dbReference type="Ensembl" id="ENSORLP00015008414.1"/>
    </source>
</evidence>
<evidence type="ECO:0000256" key="9">
    <source>
        <dbReference type="ARBA" id="ARBA00023136"/>
    </source>
</evidence>
<organism evidence="15 16">
    <name type="scientific">Oryzias latipes</name>
    <name type="common">Japanese rice fish</name>
    <name type="synonym">Japanese killifish</name>
    <dbReference type="NCBI Taxonomy" id="8090"/>
    <lineage>
        <taxon>Eukaryota</taxon>
        <taxon>Metazoa</taxon>
        <taxon>Chordata</taxon>
        <taxon>Craniata</taxon>
        <taxon>Vertebrata</taxon>
        <taxon>Euteleostomi</taxon>
        <taxon>Actinopterygii</taxon>
        <taxon>Neopterygii</taxon>
        <taxon>Teleostei</taxon>
        <taxon>Neoteleostei</taxon>
        <taxon>Acanthomorphata</taxon>
        <taxon>Ovalentaria</taxon>
        <taxon>Atherinomorphae</taxon>
        <taxon>Beloniformes</taxon>
        <taxon>Adrianichthyidae</taxon>
        <taxon>Oryziinae</taxon>
        <taxon>Oryzias</taxon>
    </lineage>
</organism>
<evidence type="ECO:0000256" key="10">
    <source>
        <dbReference type="SAM" id="Coils"/>
    </source>
</evidence>
<comment type="subcellular location">
    <subcellularLocation>
        <location evidence="2">Early endosome membrane</location>
        <topology evidence="2">Peripheral membrane protein</topology>
    </subcellularLocation>
    <subcellularLocation>
        <location evidence="1">Golgi apparatus</location>
        <location evidence="1">trans-Golgi network membrane</location>
        <topology evidence="1">Peripheral membrane protein</topology>
    </subcellularLocation>
</comment>
<evidence type="ECO:0000256" key="6">
    <source>
        <dbReference type="ARBA" id="ARBA00022843"/>
    </source>
</evidence>
<evidence type="ECO:0000259" key="13">
    <source>
        <dbReference type="PROSITE" id="PS50180"/>
    </source>
</evidence>
<evidence type="ECO:0000313" key="16">
    <source>
        <dbReference type="Proteomes" id="UP000265200"/>
    </source>
</evidence>
<dbReference type="Pfam" id="PF02883">
    <property type="entry name" value="Alpha_adaptinC2"/>
    <property type="match status" value="1"/>
</dbReference>
<dbReference type="PROSITE" id="PS50909">
    <property type="entry name" value="GAT"/>
    <property type="match status" value="1"/>
</dbReference>
<feature type="compositionally biased region" description="Polar residues" evidence="11">
    <location>
        <begin position="317"/>
        <end position="326"/>
    </location>
</feature>
<dbReference type="Proteomes" id="UP000265200">
    <property type="component" value="Chromosome 1"/>
</dbReference>
<comment type="similarity">
    <text evidence="3">Belongs to the GGA protein family.</text>
</comment>
<feature type="domain" description="GAE" evidence="13">
    <location>
        <begin position="484"/>
        <end position="605"/>
    </location>
</feature>
<feature type="domain" description="VHS" evidence="12">
    <location>
        <begin position="17"/>
        <end position="147"/>
    </location>
</feature>
<evidence type="ECO:0000259" key="14">
    <source>
        <dbReference type="PROSITE" id="PS50909"/>
    </source>
</evidence>
<dbReference type="Ensembl" id="ENSORLT00015000866.1">
    <property type="protein sequence ID" value="ENSORLP00015008414.1"/>
    <property type="gene ID" value="ENSORLG00015009208.1"/>
</dbReference>
<dbReference type="InterPro" id="IPR041198">
    <property type="entry name" value="GGA_N-GAT"/>
</dbReference>
<reference evidence="15" key="4">
    <citation type="submission" date="2025-09" db="UniProtKB">
        <authorList>
            <consortium name="Ensembl"/>
        </authorList>
    </citation>
    <scope>IDENTIFICATION</scope>
    <source>
        <strain evidence="15">HSOK</strain>
    </source>
</reference>
<proteinExistence type="inferred from homology"/>
<feature type="region of interest" description="Disordered" evidence="11">
    <location>
        <begin position="304"/>
        <end position="326"/>
    </location>
</feature>
<evidence type="ECO:0000256" key="3">
    <source>
        <dbReference type="ARBA" id="ARBA00008099"/>
    </source>
</evidence>
<dbReference type="Pfam" id="PF00790">
    <property type="entry name" value="VHS"/>
    <property type="match status" value="1"/>
</dbReference>
<feature type="region of interest" description="Disordered" evidence="11">
    <location>
        <begin position="409"/>
        <end position="445"/>
    </location>
</feature>
<accession>A0A3P9HL90</accession>
<reference evidence="15 16" key="2">
    <citation type="submission" date="2017-04" db="EMBL/GenBank/DDBJ databases">
        <title>CpG methylation of centromeres and impact of large insertions on vertebrate speciation.</title>
        <authorList>
            <person name="Ichikawa K."/>
            <person name="Yoshimura J."/>
            <person name="Morishita S."/>
        </authorList>
    </citation>
    <scope>NUCLEOTIDE SEQUENCE</scope>
    <source>
        <strain evidence="15 16">HSOK</strain>
    </source>
</reference>